<name>A0ABR4PQV5_9HELO</name>
<feature type="compositionally biased region" description="Basic and acidic residues" evidence="1">
    <location>
        <begin position="460"/>
        <end position="472"/>
    </location>
</feature>
<proteinExistence type="predicted"/>
<feature type="compositionally biased region" description="Basic and acidic residues" evidence="1">
    <location>
        <begin position="168"/>
        <end position="180"/>
    </location>
</feature>
<evidence type="ECO:0000256" key="1">
    <source>
        <dbReference type="SAM" id="MobiDB-lite"/>
    </source>
</evidence>
<protein>
    <submittedName>
        <fullName evidence="2">Uncharacterized protein</fullName>
    </submittedName>
</protein>
<comment type="caution">
    <text evidence="2">The sequence shown here is derived from an EMBL/GenBank/DDBJ whole genome shotgun (WGS) entry which is preliminary data.</text>
</comment>
<feature type="region of interest" description="Disordered" evidence="1">
    <location>
        <begin position="1"/>
        <end position="50"/>
    </location>
</feature>
<evidence type="ECO:0000313" key="2">
    <source>
        <dbReference type="EMBL" id="KAL3425742.1"/>
    </source>
</evidence>
<feature type="region of interest" description="Disordered" evidence="1">
    <location>
        <begin position="168"/>
        <end position="241"/>
    </location>
</feature>
<feature type="region of interest" description="Disordered" evidence="1">
    <location>
        <begin position="445"/>
        <end position="472"/>
    </location>
</feature>
<gene>
    <name evidence="2" type="ORF">PVAG01_02533</name>
</gene>
<feature type="compositionally biased region" description="Basic and acidic residues" evidence="1">
    <location>
        <begin position="215"/>
        <end position="225"/>
    </location>
</feature>
<dbReference type="EMBL" id="JBFCZG010000002">
    <property type="protein sequence ID" value="KAL3425742.1"/>
    <property type="molecule type" value="Genomic_DNA"/>
</dbReference>
<organism evidence="2 3">
    <name type="scientific">Phlyctema vagabunda</name>
    <dbReference type="NCBI Taxonomy" id="108571"/>
    <lineage>
        <taxon>Eukaryota</taxon>
        <taxon>Fungi</taxon>
        <taxon>Dikarya</taxon>
        <taxon>Ascomycota</taxon>
        <taxon>Pezizomycotina</taxon>
        <taxon>Leotiomycetes</taxon>
        <taxon>Helotiales</taxon>
        <taxon>Dermateaceae</taxon>
        <taxon>Phlyctema</taxon>
    </lineage>
</organism>
<keyword evidence="3" id="KW-1185">Reference proteome</keyword>
<accession>A0ABR4PQV5</accession>
<sequence>MTGHHRRNQRQQHAIEESPPNQEIPPPTASCDDNNTDNPPVDPEAPRSKAAKEIGFTSFTFVRKKTYRVRRMRCSLMSVRQHVRQYINTFEEHEWKNDEPTAAQVPKDNNREDIEGWDDDAVHESDRLAAIQLQGDCNRENAQVCHDESGHGNGRSTPALLGENTLKDIKDYGDDSDHGTNRSATAPLHEDGREDTRDYNDESNHGIDKPTTTLIHEKTNGHDDESSYADDSSTDASLYEDDYEDTKDYDYDYKSVHIELLRYIFPDSVADKVLWTNLSSKEDTPEWKFYAERSPKVALLPGSLLPGSLIPGYWKKMDLPPHYPRWVVPFSTLLDDPGHKPSELCNEVQRLVKGLAYPLRPPTEIMHYIDKSFRNNEGNKEEILRSNQYHIFHDQWYDLPRVIKLAGFSNSLHSIRAMDTSVVAWKTRFLERLKKGKNADVRKKEVGNFRRKQAAKKKKTEKDTERKKLHIPDGRPGDEFFNMFVDHLEHLENVIREHAPVCSNDDNQMSKHEKIAIFPDGPTIRRKIPTLETKVYPDVMSTCRVKTTRPLKSSTFSQSIETLIEKVQSPLSKVPWDNWDILHFDEMRGYLCRMDRTPAFVIHKPQ</sequence>
<evidence type="ECO:0000313" key="3">
    <source>
        <dbReference type="Proteomes" id="UP001629113"/>
    </source>
</evidence>
<feature type="compositionally biased region" description="Basic residues" evidence="1">
    <location>
        <begin position="449"/>
        <end position="459"/>
    </location>
</feature>
<reference evidence="2 3" key="1">
    <citation type="submission" date="2024-06" db="EMBL/GenBank/DDBJ databases">
        <title>Complete genome of Phlyctema vagabunda strain 19-DSS-EL-015.</title>
        <authorList>
            <person name="Fiorenzani C."/>
        </authorList>
    </citation>
    <scope>NUCLEOTIDE SEQUENCE [LARGE SCALE GENOMIC DNA]</scope>
    <source>
        <strain evidence="2 3">19-DSS-EL-015</strain>
    </source>
</reference>
<dbReference type="Proteomes" id="UP001629113">
    <property type="component" value="Unassembled WGS sequence"/>
</dbReference>
<feature type="compositionally biased region" description="Basic and acidic residues" evidence="1">
    <location>
        <begin position="188"/>
        <end position="208"/>
    </location>
</feature>
<feature type="compositionally biased region" description="Basic residues" evidence="1">
    <location>
        <begin position="1"/>
        <end position="10"/>
    </location>
</feature>